<accession>A0AAN8UCG1</accession>
<evidence type="ECO:0000313" key="2">
    <source>
        <dbReference type="EMBL" id="KAK6802776.1"/>
    </source>
</evidence>
<sequence length="152" mass="17274">MGIEEVKNYAIEKLKELFLLLSNFSSQFLSWFDKVFPPDTRKDKINHWFHVALPFLIVTICFALISYCCYCCCCRGSGRGRMMKAPGRNCRMQRSTFESNPRAYFRNLRSYPADPQSSRINISAAQAGTGTKVATTEQLNVPVESLAHPHPS</sequence>
<dbReference type="Proteomes" id="UP001371456">
    <property type="component" value="Unassembled WGS sequence"/>
</dbReference>
<comment type="caution">
    <text evidence="2">The sequence shown here is derived from an EMBL/GenBank/DDBJ whole genome shotgun (WGS) entry which is preliminary data.</text>
</comment>
<dbReference type="InterPro" id="IPR039926">
    <property type="entry name" value="Egg_app_1"/>
</dbReference>
<protein>
    <submittedName>
        <fullName evidence="2">Uncharacterized protein</fullName>
    </submittedName>
</protein>
<dbReference type="PANTHER" id="PTHR33333:SF46">
    <property type="entry name" value="LOW QUALITY PROTEIN: GLYCINE-RICH PROTEIN DOT1"/>
    <property type="match status" value="1"/>
</dbReference>
<gene>
    <name evidence="2" type="ORF">RDI58_000559</name>
</gene>
<evidence type="ECO:0000313" key="3">
    <source>
        <dbReference type="Proteomes" id="UP001371456"/>
    </source>
</evidence>
<keyword evidence="1" id="KW-0812">Transmembrane</keyword>
<proteinExistence type="predicted"/>
<keyword evidence="1" id="KW-0472">Membrane</keyword>
<reference evidence="2 3" key="1">
    <citation type="submission" date="2024-02" db="EMBL/GenBank/DDBJ databases">
        <title>de novo genome assembly of Solanum bulbocastanum strain 11H21.</title>
        <authorList>
            <person name="Hosaka A.J."/>
        </authorList>
    </citation>
    <scope>NUCLEOTIDE SEQUENCE [LARGE SCALE GENOMIC DNA]</scope>
    <source>
        <tissue evidence="2">Young leaves</tissue>
    </source>
</reference>
<name>A0AAN8UCG1_SOLBU</name>
<feature type="transmembrane region" description="Helical" evidence="1">
    <location>
        <begin position="48"/>
        <end position="67"/>
    </location>
</feature>
<dbReference type="PANTHER" id="PTHR33333">
    <property type="entry name" value="ERYTHROCYTE MEMBRANE PROTEIN 1-LIKE"/>
    <property type="match status" value="1"/>
</dbReference>
<evidence type="ECO:0000256" key="1">
    <source>
        <dbReference type="SAM" id="Phobius"/>
    </source>
</evidence>
<keyword evidence="1" id="KW-1133">Transmembrane helix</keyword>
<dbReference type="AlphaFoldDB" id="A0AAN8UCG1"/>
<keyword evidence="3" id="KW-1185">Reference proteome</keyword>
<dbReference type="EMBL" id="JBANQN010000001">
    <property type="protein sequence ID" value="KAK6802776.1"/>
    <property type="molecule type" value="Genomic_DNA"/>
</dbReference>
<organism evidence="2 3">
    <name type="scientific">Solanum bulbocastanum</name>
    <name type="common">Wild potato</name>
    <dbReference type="NCBI Taxonomy" id="147425"/>
    <lineage>
        <taxon>Eukaryota</taxon>
        <taxon>Viridiplantae</taxon>
        <taxon>Streptophyta</taxon>
        <taxon>Embryophyta</taxon>
        <taxon>Tracheophyta</taxon>
        <taxon>Spermatophyta</taxon>
        <taxon>Magnoliopsida</taxon>
        <taxon>eudicotyledons</taxon>
        <taxon>Gunneridae</taxon>
        <taxon>Pentapetalae</taxon>
        <taxon>asterids</taxon>
        <taxon>lamiids</taxon>
        <taxon>Solanales</taxon>
        <taxon>Solanaceae</taxon>
        <taxon>Solanoideae</taxon>
        <taxon>Solaneae</taxon>
        <taxon>Solanum</taxon>
    </lineage>
</organism>